<keyword evidence="3" id="KW-1185">Reference proteome</keyword>
<accession>A0A2P1PSU7</accession>
<dbReference type="Proteomes" id="UP000241074">
    <property type="component" value="Chromosome"/>
</dbReference>
<dbReference type="InterPro" id="IPR010239">
    <property type="entry name" value="CHP02001"/>
</dbReference>
<evidence type="ECO:0000313" key="3">
    <source>
        <dbReference type="Proteomes" id="UP000241074"/>
    </source>
</evidence>
<dbReference type="KEGG" id="xba:C7S18_12080"/>
<dbReference type="EMBL" id="CP027860">
    <property type="protein sequence ID" value="AVP97890.1"/>
    <property type="molecule type" value="Genomic_DNA"/>
</dbReference>
<dbReference type="NCBIfam" id="TIGR02001">
    <property type="entry name" value="gcw_chp"/>
    <property type="match status" value="1"/>
</dbReference>
<sequence length="245" mass="26641">MFKKSMLASALLLAASGAALAQEDEASATWTTTLSGTLTSDYVFRGISQSQESAALQGGVTVAHESGFYAGVWGSSVDFTPSDSDFEDDANFEIDVSAGYAWEFGEGFSGDVMLVRYFYPGTEEGFDYNYNELIGTFGYNDFVFVTLGYSNDVFNTDATGIYYGVNGSYALPWWELEVTGELGRYDLSDDVGLESYTHFGVGVGRSWGPVSASINWTNSDDNAEDNYGEIADAHWFASISLETDM</sequence>
<evidence type="ECO:0000313" key="2">
    <source>
        <dbReference type="EMBL" id="AVP97890.1"/>
    </source>
</evidence>
<dbReference type="AlphaFoldDB" id="A0A2P1PSU7"/>
<feature type="chain" id="PRO_5015152210" description="TIGR02001 family outer membrane protein" evidence="1">
    <location>
        <begin position="22"/>
        <end position="245"/>
    </location>
</feature>
<feature type="signal peptide" evidence="1">
    <location>
        <begin position="1"/>
        <end position="21"/>
    </location>
</feature>
<dbReference type="Pfam" id="PF09694">
    <property type="entry name" value="Gcw_chp"/>
    <property type="match status" value="1"/>
</dbReference>
<reference evidence="2 3" key="1">
    <citation type="submission" date="2018-03" db="EMBL/GenBank/DDBJ databases">
        <title>Ahniella affigens gen. nov., sp. nov., a gammaproteobacterium isolated from sandy soil near a stream.</title>
        <authorList>
            <person name="Ko Y."/>
            <person name="Kim J.-H."/>
        </authorList>
    </citation>
    <scope>NUCLEOTIDE SEQUENCE [LARGE SCALE GENOMIC DNA]</scope>
    <source>
        <strain evidence="2 3">D13</strain>
    </source>
</reference>
<dbReference type="RefSeq" id="WP_106891810.1">
    <property type="nucleotide sequence ID" value="NZ_CP027860.1"/>
</dbReference>
<evidence type="ECO:0000256" key="1">
    <source>
        <dbReference type="SAM" id="SignalP"/>
    </source>
</evidence>
<organism evidence="2 3">
    <name type="scientific">Ahniella affigens</name>
    <dbReference type="NCBI Taxonomy" id="2021234"/>
    <lineage>
        <taxon>Bacteria</taxon>
        <taxon>Pseudomonadati</taxon>
        <taxon>Pseudomonadota</taxon>
        <taxon>Gammaproteobacteria</taxon>
        <taxon>Lysobacterales</taxon>
        <taxon>Rhodanobacteraceae</taxon>
        <taxon>Ahniella</taxon>
    </lineage>
</organism>
<proteinExistence type="predicted"/>
<keyword evidence="1" id="KW-0732">Signal</keyword>
<reference evidence="2 3" key="2">
    <citation type="submission" date="2018-03" db="EMBL/GenBank/DDBJ databases">
        <authorList>
            <person name="Keele B.F."/>
        </authorList>
    </citation>
    <scope>NUCLEOTIDE SEQUENCE [LARGE SCALE GENOMIC DNA]</scope>
    <source>
        <strain evidence="2 3">D13</strain>
    </source>
</reference>
<dbReference type="OrthoDB" id="9793561at2"/>
<name>A0A2P1PSU7_9GAMM</name>
<evidence type="ECO:0008006" key="4">
    <source>
        <dbReference type="Google" id="ProtNLM"/>
    </source>
</evidence>
<gene>
    <name evidence="2" type="ORF">C7S18_12080</name>
</gene>
<protein>
    <recommendedName>
        <fullName evidence="4">TIGR02001 family outer membrane protein</fullName>
    </recommendedName>
</protein>